<evidence type="ECO:0000256" key="3">
    <source>
        <dbReference type="ARBA" id="ARBA00022989"/>
    </source>
</evidence>
<evidence type="ECO:0000256" key="4">
    <source>
        <dbReference type="ARBA" id="ARBA00023136"/>
    </source>
</evidence>
<sequence>MKRTFRVFLLLLGLWLLFDLASHLAAEILWFDEVGYLQVFWLRLLTQLGLCAIAFFTSAGFLQFNLAIANRGGGGTGGQGGQGGQGGELLTPNSSLLTPRFPTPHSPLPTPHSPLPTPPKLSLRFLLPVVLGLSALVGLILIYYCQETLNFWHFLEKSLLSSFYSKLGTQNSALILLLGLTILILSNYQFCLSAIALLISLLFGFLLSARWDKFLQYFHKVSFQETEPLFHKDINFYVFSLPIWDLLASWFLGIFLYSIASVALIYLLSGNSLSEGRFKGFSVSQRLHLNALTSLLMLAIAFHYYLQRYHLLYSTDGVNYGASYTAVNIQLPIYTWLSFLAVAIAIYLLLRVIILSKAKKTSFKSVPYPRQLIYALGIYLIIAAISGKILPSAVQRFIVQPNELARERPYIQRTIEHTRQAFNLNKIEAQTFDPKGELTAGILQENDQTIRNIRLWDTRPLLETNRQLQQIRPYYKFPGADIDRYTLKKEGERGGEGEGGTGGQGEGGNLNAQALTEKQQTIIAARELDYTAVPQQAQTWVNKHLVYTHGYGFTLSPVNTVVSGGLPDYYVKDIGVDRGKGSLQISNEAIRASIPIGEPRIYYGENTNTYVMTGTTNRELDYPSGSENVYNVYDGGGGIAIGAKWRRLLFAEYLKDWQMLLTRNFQTKTKLLFRRNILERVKAIAPFLRYDSDPYLVAADAGGTNSKSEKTYLYWILDAYTTSDRYPYSDPGKNKFNYIRNSVKVVIDAYNGTINFYVADPQDPIINTFAAIFPNLLKPLDVMPDALKSHIRYPVDLFSIQSERLLAYHMIDPQVFYNREDLWQIPTEIYGNEPRPVQPYYLIMKLPTAATEEFILLLPFTPTQRANLIAWLAARSDQEEYGKLLLYEFPKQQLIYGQEQIEALINQDPVISQQISLWNRAGSRAIQGNLLVIPIEQSLLYVEPLYLEAEQNSLPTLVRVIVVYQNRIVMAETLQKAIDAVFQSKTPNTPAIVRPVSNS</sequence>
<dbReference type="GO" id="GO:0005576">
    <property type="term" value="C:extracellular region"/>
    <property type="evidence" value="ECO:0007669"/>
    <property type="project" value="TreeGrafter"/>
</dbReference>
<proteinExistence type="inferred from homology"/>
<keyword evidence="8" id="KW-1185">Reference proteome</keyword>
<feature type="transmembrane region" description="Helical" evidence="5">
    <location>
        <begin position="164"/>
        <end position="185"/>
    </location>
</feature>
<dbReference type="AlphaFoldDB" id="A0A846H482"/>
<organism evidence="7 8">
    <name type="scientific">Hassallia byssoidea VB512170</name>
    <dbReference type="NCBI Taxonomy" id="1304833"/>
    <lineage>
        <taxon>Bacteria</taxon>
        <taxon>Bacillati</taxon>
        <taxon>Cyanobacteriota</taxon>
        <taxon>Cyanophyceae</taxon>
        <taxon>Nostocales</taxon>
        <taxon>Tolypothrichaceae</taxon>
        <taxon>Hassallia</taxon>
    </lineage>
</organism>
<feature type="region of interest" description="Disordered" evidence="6">
    <location>
        <begin position="490"/>
        <end position="509"/>
    </location>
</feature>
<accession>A0A846H482</accession>
<feature type="compositionally biased region" description="Gly residues" evidence="6">
    <location>
        <begin position="497"/>
        <end position="508"/>
    </location>
</feature>
<comment type="similarity">
    <text evidence="5">Belongs to the UPF0182 family.</text>
</comment>
<feature type="transmembrane region" description="Helical" evidence="5">
    <location>
        <begin position="125"/>
        <end position="144"/>
    </location>
</feature>
<evidence type="ECO:0000256" key="2">
    <source>
        <dbReference type="ARBA" id="ARBA00022692"/>
    </source>
</evidence>
<feature type="transmembrane region" description="Helical" evidence="5">
    <location>
        <begin position="371"/>
        <end position="390"/>
    </location>
</feature>
<dbReference type="GO" id="GO:0005886">
    <property type="term" value="C:plasma membrane"/>
    <property type="evidence" value="ECO:0007669"/>
    <property type="project" value="UniProtKB-SubCell"/>
</dbReference>
<feature type="transmembrane region" description="Helical" evidence="5">
    <location>
        <begin position="289"/>
        <end position="306"/>
    </location>
</feature>
<dbReference type="Proteomes" id="UP000031549">
    <property type="component" value="Unassembled WGS sequence"/>
</dbReference>
<feature type="transmembrane region" description="Helical" evidence="5">
    <location>
        <begin position="247"/>
        <end position="268"/>
    </location>
</feature>
<dbReference type="RefSeq" id="WP_039743762.1">
    <property type="nucleotide sequence ID" value="NZ_JTCM02000006.1"/>
</dbReference>
<keyword evidence="1 5" id="KW-1003">Cell membrane</keyword>
<evidence type="ECO:0000256" key="6">
    <source>
        <dbReference type="SAM" id="MobiDB-lite"/>
    </source>
</evidence>
<keyword evidence="2 5" id="KW-0812">Transmembrane</keyword>
<name>A0A846H482_9CYAN</name>
<evidence type="ECO:0000313" key="7">
    <source>
        <dbReference type="EMBL" id="NEU71933.1"/>
    </source>
</evidence>
<dbReference type="NCBIfam" id="NF002707">
    <property type="entry name" value="PRK02509.1"/>
    <property type="match status" value="1"/>
</dbReference>
<dbReference type="InterPro" id="IPR005372">
    <property type="entry name" value="UPF0182"/>
</dbReference>
<reference evidence="7 8" key="1">
    <citation type="journal article" date="2015" name="Genome Announc.">
        <title>Draft Genome Sequence of Cyanobacterium Hassallia byssoidea Strain VB512170, Isolated from Monuments in India.</title>
        <authorList>
            <person name="Singh D."/>
            <person name="Chandrababunaidu M.M."/>
            <person name="Panda A."/>
            <person name="Sen D."/>
            <person name="Bhattacharyya S."/>
            <person name="Adhikary S.P."/>
            <person name="Tripathy S."/>
        </authorList>
    </citation>
    <scope>NUCLEOTIDE SEQUENCE [LARGE SCALE GENOMIC DNA]</scope>
    <source>
        <strain evidence="7 8">VB512170</strain>
    </source>
</reference>
<comment type="subcellular location">
    <subcellularLocation>
        <location evidence="5">Cell membrane</location>
        <topology evidence="5">Multi-pass membrane protein</topology>
    </subcellularLocation>
</comment>
<feature type="transmembrane region" description="Helical" evidence="5">
    <location>
        <begin position="41"/>
        <end position="62"/>
    </location>
</feature>
<feature type="transmembrane region" description="Helical" evidence="5">
    <location>
        <begin position="192"/>
        <end position="211"/>
    </location>
</feature>
<evidence type="ECO:0000313" key="8">
    <source>
        <dbReference type="Proteomes" id="UP000031549"/>
    </source>
</evidence>
<dbReference type="HAMAP" id="MF_01600">
    <property type="entry name" value="UPF0182"/>
    <property type="match status" value="1"/>
</dbReference>
<dbReference type="PANTHER" id="PTHR39344">
    <property type="entry name" value="UPF0182 PROTEIN SLL1060"/>
    <property type="match status" value="1"/>
</dbReference>
<protein>
    <recommendedName>
        <fullName evidence="5">UPF0182 protein PI95_004915</fullName>
    </recommendedName>
</protein>
<comment type="caution">
    <text evidence="7">The sequence shown here is derived from an EMBL/GenBank/DDBJ whole genome shotgun (WGS) entry which is preliminary data.</text>
</comment>
<dbReference type="Pfam" id="PF03699">
    <property type="entry name" value="UPF0182"/>
    <property type="match status" value="1"/>
</dbReference>
<keyword evidence="4 5" id="KW-0472">Membrane</keyword>
<keyword evidence="3 5" id="KW-1133">Transmembrane helix</keyword>
<feature type="transmembrane region" description="Helical" evidence="5">
    <location>
        <begin position="333"/>
        <end position="350"/>
    </location>
</feature>
<dbReference type="EMBL" id="JTCM02000006">
    <property type="protein sequence ID" value="NEU71933.1"/>
    <property type="molecule type" value="Genomic_DNA"/>
</dbReference>
<evidence type="ECO:0000256" key="5">
    <source>
        <dbReference type="HAMAP-Rule" id="MF_01600"/>
    </source>
</evidence>
<gene>
    <name evidence="7" type="ORF">PI95_004915</name>
</gene>
<dbReference type="PANTHER" id="PTHR39344:SF1">
    <property type="entry name" value="UPF0182 PROTEIN SLL1060"/>
    <property type="match status" value="1"/>
</dbReference>
<evidence type="ECO:0000256" key="1">
    <source>
        <dbReference type="ARBA" id="ARBA00022475"/>
    </source>
</evidence>